<protein>
    <submittedName>
        <fullName evidence="2">Uncharacterized protein</fullName>
    </submittedName>
</protein>
<feature type="region of interest" description="Disordered" evidence="1">
    <location>
        <begin position="389"/>
        <end position="411"/>
    </location>
</feature>
<dbReference type="EMBL" id="LR877158">
    <property type="protein sequence ID" value="CAD2219646.1"/>
    <property type="molecule type" value="Genomic_DNA"/>
</dbReference>
<name>A0A7G2CIP4_9TRYP</name>
<sequence length="799" mass="88094">MNTLTYNVDEHVPFDCKNDFYLVRMSATNFTEERKPHIASHKLLLCFSVKQPNVLRILHCKEGRFTDITLESDSVRHLISSPPTTALGTQFVAVGGQVLSVIEPQSNADANISAQTKTFKDFGEEIYSAAYGDGNVVYVLGEKHVFEVDTVERKVSPLFSLPPKTTVQYPTFDYCPKTKICVTPAKSAHLSLLSVTTKKSVLTQVWEPHPENAPTFAHIFKRSFSEESGNDLLLLTAANRNTELRFWSFNESSKKFVLKEELNITSAKSSNLRFEVSVDPSEEYITLTSPDESYAVVAELHRTLLKSHRVTNWKLPGAALCATTFVGKVAGSQTKVNYELSIAIRNSEGVHRSLLDANKLAGASNTSSMKPKSSVSAWFPEAENTADTRNAPITSVSSSVDGKTSSSTSDANVGQIIRHQTQRYCEQVKALEGDFLTVQKGATATMRMLQESRYRDEAQQLGKQFAARNKGRIASSGGATVVGGEPMEQGVMTEGQRELLQCITASVKEIESGSFQAASVALKVLLQKHLKLSVDKAAKESEKLDYIATADANIGSTDQARLFRNSMDATLNKQVLSVVRDLHDMMKTAVDTSSTSTATVLRAAKTYTDTLRTNTVHLKDEVSDLEKAIKLAKTGAPVPTVDPNTLVQRAVSRAEAGEWKDAFVVALESGDLTVLLTFLESKVCQDNMSTITSPQTLSVTLFLSVCIQLSFELNSQPGSIPLRLHFLHLFYIDWDDYLQTMKTEAAKGDRAATTFESLKRQLISVYNSLEEVDASLLDRKSKNNHRLVSKLLSTLLRDH</sequence>
<gene>
    <name evidence="2" type="ORF">ADEAN_000715500</name>
</gene>
<dbReference type="VEuPathDB" id="TriTrypDB:ADEAN_000715500"/>
<organism evidence="2 3">
    <name type="scientific">Angomonas deanei</name>
    <dbReference type="NCBI Taxonomy" id="59799"/>
    <lineage>
        <taxon>Eukaryota</taxon>
        <taxon>Discoba</taxon>
        <taxon>Euglenozoa</taxon>
        <taxon>Kinetoplastea</taxon>
        <taxon>Metakinetoplastina</taxon>
        <taxon>Trypanosomatida</taxon>
        <taxon>Trypanosomatidae</taxon>
        <taxon>Strigomonadinae</taxon>
        <taxon>Angomonas</taxon>
    </lineage>
</organism>
<keyword evidence="3" id="KW-1185">Reference proteome</keyword>
<proteinExistence type="predicted"/>
<evidence type="ECO:0000313" key="3">
    <source>
        <dbReference type="Proteomes" id="UP000515908"/>
    </source>
</evidence>
<evidence type="ECO:0000256" key="1">
    <source>
        <dbReference type="SAM" id="MobiDB-lite"/>
    </source>
</evidence>
<feature type="compositionally biased region" description="Low complexity" evidence="1">
    <location>
        <begin position="394"/>
        <end position="410"/>
    </location>
</feature>
<dbReference type="Proteomes" id="UP000515908">
    <property type="component" value="Chromosome 14"/>
</dbReference>
<accession>A0A7G2CIP4</accession>
<evidence type="ECO:0000313" key="2">
    <source>
        <dbReference type="EMBL" id="CAD2219646.1"/>
    </source>
</evidence>
<dbReference type="SUPFAM" id="SSF69322">
    <property type="entry name" value="Tricorn protease domain 2"/>
    <property type="match status" value="1"/>
</dbReference>
<dbReference type="AlphaFoldDB" id="A0A7G2CIP4"/>
<reference evidence="2 3" key="1">
    <citation type="submission" date="2020-08" db="EMBL/GenBank/DDBJ databases">
        <authorList>
            <person name="Newling K."/>
            <person name="Davey J."/>
            <person name="Forrester S."/>
        </authorList>
    </citation>
    <scope>NUCLEOTIDE SEQUENCE [LARGE SCALE GENOMIC DNA]</scope>
    <source>
        <strain evidence="3">Crithidia deanei Carvalho (ATCC PRA-265)</strain>
    </source>
</reference>